<comment type="caution">
    <text evidence="2">The sequence shown here is derived from an EMBL/GenBank/DDBJ whole genome shotgun (WGS) entry which is preliminary data.</text>
</comment>
<sequence length="105" mass="11792">MDESGIDMGFDLASFLTNDNHVDHILDEMTAAQHQDFMYYELKSKAVPVTERTRASPHNDAHGDRLNPATSMRGLPGPVRARLKTFPLRRFALQTGTLARLRDAP</sequence>
<dbReference type="Proteomes" id="UP000691718">
    <property type="component" value="Unassembled WGS sequence"/>
</dbReference>
<proteinExistence type="predicted"/>
<evidence type="ECO:0000256" key="1">
    <source>
        <dbReference type="SAM" id="MobiDB-lite"/>
    </source>
</evidence>
<reference evidence="2" key="1">
    <citation type="submission" date="2021-04" db="EMBL/GenBank/DDBJ databases">
        <authorList>
            <person name="Tunstrom K."/>
        </authorList>
    </citation>
    <scope>NUCLEOTIDE SEQUENCE</scope>
</reference>
<dbReference type="AlphaFoldDB" id="A0A8S3YB07"/>
<feature type="region of interest" description="Disordered" evidence="1">
    <location>
        <begin position="50"/>
        <end position="78"/>
    </location>
</feature>
<organism evidence="2 3">
    <name type="scientific">Parnassius apollo</name>
    <name type="common">Apollo butterfly</name>
    <name type="synonym">Papilio apollo</name>
    <dbReference type="NCBI Taxonomy" id="110799"/>
    <lineage>
        <taxon>Eukaryota</taxon>
        <taxon>Metazoa</taxon>
        <taxon>Ecdysozoa</taxon>
        <taxon>Arthropoda</taxon>
        <taxon>Hexapoda</taxon>
        <taxon>Insecta</taxon>
        <taxon>Pterygota</taxon>
        <taxon>Neoptera</taxon>
        <taxon>Endopterygota</taxon>
        <taxon>Lepidoptera</taxon>
        <taxon>Glossata</taxon>
        <taxon>Ditrysia</taxon>
        <taxon>Papilionoidea</taxon>
        <taxon>Papilionidae</taxon>
        <taxon>Parnassiinae</taxon>
        <taxon>Parnassini</taxon>
        <taxon>Parnassius</taxon>
        <taxon>Parnassius</taxon>
    </lineage>
</organism>
<keyword evidence="3" id="KW-1185">Reference proteome</keyword>
<dbReference type="OrthoDB" id="6242697at2759"/>
<accession>A0A8S3YB07</accession>
<gene>
    <name evidence="2" type="ORF">PAPOLLO_LOCUS27542</name>
</gene>
<evidence type="ECO:0000313" key="2">
    <source>
        <dbReference type="EMBL" id="CAG5058338.1"/>
    </source>
</evidence>
<name>A0A8S3YB07_PARAO</name>
<feature type="compositionally biased region" description="Basic and acidic residues" evidence="1">
    <location>
        <begin position="51"/>
        <end position="65"/>
    </location>
</feature>
<dbReference type="EMBL" id="CAJQZP010001668">
    <property type="protein sequence ID" value="CAG5058338.1"/>
    <property type="molecule type" value="Genomic_DNA"/>
</dbReference>
<evidence type="ECO:0000313" key="3">
    <source>
        <dbReference type="Proteomes" id="UP000691718"/>
    </source>
</evidence>
<protein>
    <submittedName>
        <fullName evidence="2">(apollo) hypothetical protein</fullName>
    </submittedName>
</protein>